<evidence type="ECO:0000313" key="2">
    <source>
        <dbReference type="WBParaSite" id="nRc.2.0.1.t21286-RA"/>
    </source>
</evidence>
<evidence type="ECO:0000313" key="1">
    <source>
        <dbReference type="Proteomes" id="UP000887565"/>
    </source>
</evidence>
<dbReference type="WBParaSite" id="nRc.2.0.1.t21286-RA">
    <property type="protein sequence ID" value="nRc.2.0.1.t21286-RA"/>
    <property type="gene ID" value="nRc.2.0.1.g21286"/>
</dbReference>
<proteinExistence type="predicted"/>
<sequence length="67" mass="7545">MMLPMKPTVPNMLKLTAVKMFAGWELFMLEMQAQRVLVEEAARRTIICYKRGASSLGAVTLLTTLGW</sequence>
<name>A0A915J4E0_ROMCU</name>
<accession>A0A915J4E0</accession>
<protein>
    <submittedName>
        <fullName evidence="2">Uncharacterized protein</fullName>
    </submittedName>
</protein>
<keyword evidence="1" id="KW-1185">Reference proteome</keyword>
<dbReference type="Proteomes" id="UP000887565">
    <property type="component" value="Unplaced"/>
</dbReference>
<dbReference type="AlphaFoldDB" id="A0A915J4E0"/>
<organism evidence="1 2">
    <name type="scientific">Romanomermis culicivorax</name>
    <name type="common">Nematode worm</name>
    <dbReference type="NCBI Taxonomy" id="13658"/>
    <lineage>
        <taxon>Eukaryota</taxon>
        <taxon>Metazoa</taxon>
        <taxon>Ecdysozoa</taxon>
        <taxon>Nematoda</taxon>
        <taxon>Enoplea</taxon>
        <taxon>Dorylaimia</taxon>
        <taxon>Mermithida</taxon>
        <taxon>Mermithoidea</taxon>
        <taxon>Mermithidae</taxon>
        <taxon>Romanomermis</taxon>
    </lineage>
</organism>
<reference evidence="2" key="1">
    <citation type="submission" date="2022-11" db="UniProtKB">
        <authorList>
            <consortium name="WormBaseParasite"/>
        </authorList>
    </citation>
    <scope>IDENTIFICATION</scope>
</reference>